<feature type="compositionally biased region" description="Gly residues" evidence="1">
    <location>
        <begin position="229"/>
        <end position="245"/>
    </location>
</feature>
<dbReference type="Pfam" id="PF03703">
    <property type="entry name" value="bPH_2"/>
    <property type="match status" value="1"/>
</dbReference>
<protein>
    <submittedName>
        <fullName evidence="4">Membrane protein YdbS with pleckstrin-like domain</fullName>
    </submittedName>
</protein>
<evidence type="ECO:0000256" key="1">
    <source>
        <dbReference type="SAM" id="MobiDB-lite"/>
    </source>
</evidence>
<evidence type="ECO:0000313" key="4">
    <source>
        <dbReference type="EMBL" id="MBA8809751.1"/>
    </source>
</evidence>
<evidence type="ECO:0000256" key="2">
    <source>
        <dbReference type="SAM" id="Phobius"/>
    </source>
</evidence>
<proteinExistence type="predicted"/>
<feature type="region of interest" description="Disordered" evidence="1">
    <location>
        <begin position="279"/>
        <end position="398"/>
    </location>
</feature>
<dbReference type="Proteomes" id="UP000540568">
    <property type="component" value="Unassembled WGS sequence"/>
</dbReference>
<feature type="compositionally biased region" description="Gly residues" evidence="1">
    <location>
        <begin position="279"/>
        <end position="297"/>
    </location>
</feature>
<feature type="compositionally biased region" description="Low complexity" evidence="1">
    <location>
        <begin position="335"/>
        <end position="351"/>
    </location>
</feature>
<feature type="region of interest" description="Disordered" evidence="1">
    <location>
        <begin position="174"/>
        <end position="245"/>
    </location>
</feature>
<evidence type="ECO:0000313" key="5">
    <source>
        <dbReference type="Proteomes" id="UP000540568"/>
    </source>
</evidence>
<feature type="compositionally biased region" description="Pro residues" evidence="1">
    <location>
        <begin position="188"/>
        <end position="204"/>
    </location>
</feature>
<evidence type="ECO:0000259" key="3">
    <source>
        <dbReference type="Pfam" id="PF03703"/>
    </source>
</evidence>
<feature type="domain" description="YdbS-like PH" evidence="3">
    <location>
        <begin position="85"/>
        <end position="147"/>
    </location>
</feature>
<feature type="transmembrane region" description="Helical" evidence="2">
    <location>
        <begin position="63"/>
        <end position="80"/>
    </location>
</feature>
<sequence length="398" mass="40039">MSATADFVIRHRALQRYILADEKVVVATRRHWAQLWEPILTTSGAFILGLAILVAVDPDVRDSLAWVWLPFLVLGARLLWKWLNWRAEWFVMTDRRLILLTGFLVHRVAMMPSEKVTDLGYERTPLGQVLGYGTFVFETAGQDQALDRVTWVPRPDSRYRLIIATLFHPDAADAEAAAQSNPGQRPLAVPPAAEPVAPAAPPALMPRIGRRSNPPTQRIEVPALRDLTGPGGAAQGGTGSGGMVSGGAVSGGAGAGTAGGPVSDGAVLGGAAQGSDGFGGGGWSGVGSSGTGSGGAASGSPTSGGVSSGGTTSGGASGGVISDGAGNHGGPNSDGSGASWRSGGAAAAAASSGGGRMPGRTSDGKGGDHVPGGPTAATDGSDTLPSPFIEGGKDPKIR</sequence>
<accession>A0A7W3JBD2</accession>
<dbReference type="AlphaFoldDB" id="A0A7W3JBD2"/>
<dbReference type="PANTHER" id="PTHR37938">
    <property type="entry name" value="BLL0215 PROTEIN"/>
    <property type="match status" value="1"/>
</dbReference>
<dbReference type="InterPro" id="IPR005182">
    <property type="entry name" value="YdbS-like_PH"/>
</dbReference>
<keyword evidence="2" id="KW-0812">Transmembrane</keyword>
<feature type="compositionally biased region" description="Gly residues" evidence="1">
    <location>
        <begin position="306"/>
        <end position="318"/>
    </location>
</feature>
<name>A0A7W3JBD2_9MICO</name>
<keyword evidence="2" id="KW-1133">Transmembrane helix</keyword>
<organism evidence="4 5">
    <name type="scientific">Promicromonospora sukumoe</name>
    <dbReference type="NCBI Taxonomy" id="88382"/>
    <lineage>
        <taxon>Bacteria</taxon>
        <taxon>Bacillati</taxon>
        <taxon>Actinomycetota</taxon>
        <taxon>Actinomycetes</taxon>
        <taxon>Micrococcales</taxon>
        <taxon>Promicromonosporaceae</taxon>
        <taxon>Promicromonospora</taxon>
    </lineage>
</organism>
<gene>
    <name evidence="4" type="ORF">FHX71_003727</name>
</gene>
<dbReference type="RefSeq" id="WP_182618982.1">
    <property type="nucleotide sequence ID" value="NZ_BAAATF010000008.1"/>
</dbReference>
<dbReference type="PANTHER" id="PTHR37938:SF1">
    <property type="entry name" value="BLL0215 PROTEIN"/>
    <property type="match status" value="1"/>
</dbReference>
<feature type="transmembrane region" description="Helical" evidence="2">
    <location>
        <begin position="39"/>
        <end position="57"/>
    </location>
</feature>
<reference evidence="4 5" key="1">
    <citation type="submission" date="2020-07" db="EMBL/GenBank/DDBJ databases">
        <title>Sequencing the genomes of 1000 actinobacteria strains.</title>
        <authorList>
            <person name="Klenk H.-P."/>
        </authorList>
    </citation>
    <scope>NUCLEOTIDE SEQUENCE [LARGE SCALE GENOMIC DNA]</scope>
    <source>
        <strain evidence="4 5">DSM 44121</strain>
    </source>
</reference>
<keyword evidence="2" id="KW-0472">Membrane</keyword>
<dbReference type="EMBL" id="JACGWV010000002">
    <property type="protein sequence ID" value="MBA8809751.1"/>
    <property type="molecule type" value="Genomic_DNA"/>
</dbReference>
<keyword evidence="5" id="KW-1185">Reference proteome</keyword>
<comment type="caution">
    <text evidence="4">The sequence shown here is derived from an EMBL/GenBank/DDBJ whole genome shotgun (WGS) entry which is preliminary data.</text>
</comment>